<evidence type="ECO:0000313" key="2">
    <source>
        <dbReference type="EMBL" id="RPB00557.1"/>
    </source>
</evidence>
<gene>
    <name evidence="2" type="ORF">L873DRAFT_1842970</name>
</gene>
<feature type="region of interest" description="Disordered" evidence="1">
    <location>
        <begin position="458"/>
        <end position="491"/>
    </location>
</feature>
<feature type="compositionally biased region" description="Polar residues" evidence="1">
    <location>
        <begin position="459"/>
        <end position="468"/>
    </location>
</feature>
<organism evidence="2 3">
    <name type="scientific">Choiromyces venosus 120613-1</name>
    <dbReference type="NCBI Taxonomy" id="1336337"/>
    <lineage>
        <taxon>Eukaryota</taxon>
        <taxon>Fungi</taxon>
        <taxon>Dikarya</taxon>
        <taxon>Ascomycota</taxon>
        <taxon>Pezizomycotina</taxon>
        <taxon>Pezizomycetes</taxon>
        <taxon>Pezizales</taxon>
        <taxon>Tuberaceae</taxon>
        <taxon>Choiromyces</taxon>
    </lineage>
</organism>
<feature type="compositionally biased region" description="Basic residues" evidence="1">
    <location>
        <begin position="474"/>
        <end position="483"/>
    </location>
</feature>
<evidence type="ECO:0000313" key="3">
    <source>
        <dbReference type="Proteomes" id="UP000276215"/>
    </source>
</evidence>
<dbReference type="OrthoDB" id="4062651at2759"/>
<accession>A0A3N4JQU1</accession>
<name>A0A3N4JQU1_9PEZI</name>
<reference evidence="2 3" key="1">
    <citation type="journal article" date="2018" name="Nat. Ecol. Evol.">
        <title>Pezizomycetes genomes reveal the molecular basis of ectomycorrhizal truffle lifestyle.</title>
        <authorList>
            <person name="Murat C."/>
            <person name="Payen T."/>
            <person name="Noel B."/>
            <person name="Kuo A."/>
            <person name="Morin E."/>
            <person name="Chen J."/>
            <person name="Kohler A."/>
            <person name="Krizsan K."/>
            <person name="Balestrini R."/>
            <person name="Da Silva C."/>
            <person name="Montanini B."/>
            <person name="Hainaut M."/>
            <person name="Levati E."/>
            <person name="Barry K.W."/>
            <person name="Belfiori B."/>
            <person name="Cichocki N."/>
            <person name="Clum A."/>
            <person name="Dockter R.B."/>
            <person name="Fauchery L."/>
            <person name="Guy J."/>
            <person name="Iotti M."/>
            <person name="Le Tacon F."/>
            <person name="Lindquist E.A."/>
            <person name="Lipzen A."/>
            <person name="Malagnac F."/>
            <person name="Mello A."/>
            <person name="Molinier V."/>
            <person name="Miyauchi S."/>
            <person name="Poulain J."/>
            <person name="Riccioni C."/>
            <person name="Rubini A."/>
            <person name="Sitrit Y."/>
            <person name="Splivallo R."/>
            <person name="Traeger S."/>
            <person name="Wang M."/>
            <person name="Zifcakova L."/>
            <person name="Wipf D."/>
            <person name="Zambonelli A."/>
            <person name="Paolocci F."/>
            <person name="Nowrousian M."/>
            <person name="Ottonello S."/>
            <person name="Baldrian P."/>
            <person name="Spatafora J.W."/>
            <person name="Henrissat B."/>
            <person name="Nagy L.G."/>
            <person name="Aury J.M."/>
            <person name="Wincker P."/>
            <person name="Grigoriev I.V."/>
            <person name="Bonfante P."/>
            <person name="Martin F.M."/>
        </authorList>
    </citation>
    <scope>NUCLEOTIDE SEQUENCE [LARGE SCALE GENOMIC DNA]</scope>
    <source>
        <strain evidence="2 3">120613-1</strain>
    </source>
</reference>
<dbReference type="Proteomes" id="UP000276215">
    <property type="component" value="Unassembled WGS sequence"/>
</dbReference>
<dbReference type="AlphaFoldDB" id="A0A3N4JQU1"/>
<evidence type="ECO:0008006" key="4">
    <source>
        <dbReference type="Google" id="ProtNLM"/>
    </source>
</evidence>
<dbReference type="EMBL" id="ML120379">
    <property type="protein sequence ID" value="RPB00557.1"/>
    <property type="molecule type" value="Genomic_DNA"/>
</dbReference>
<feature type="compositionally biased region" description="Polar residues" evidence="1">
    <location>
        <begin position="39"/>
        <end position="51"/>
    </location>
</feature>
<keyword evidence="3" id="KW-1185">Reference proteome</keyword>
<feature type="region of interest" description="Disordered" evidence="1">
    <location>
        <begin position="1"/>
        <end position="65"/>
    </location>
</feature>
<protein>
    <recommendedName>
        <fullName evidence="4">Protein kinase domain-containing protein</fullName>
    </recommendedName>
</protein>
<sequence>MSAGSPRPSSPPSSPTRGEFRSSSSLIGDCDIFPFPPRSESTPSAKDSFSSPGCKVPSSEDNHSSSPVRYALDLVNVKTAENHAYISLELHVVGKKVVQNTVIIKPETSPMYSAPDGSLITSPIHNQNGNSQPHARLGAALRKLLTCIPNKILGSSLFGNPWHLLEIQMASDGGKPQCNLVPTWSYQLLLSSLTTPAQLGIKFTGQRTGPSLNDRSEIVWEKKLGDIAWVGMLEGHTVFIKALDLTSIPTSEDLDISEQVDHIYSEMRILNTLPLHPYLAQAPTGYVALGKPGTARRVIGFITEYYKYGKLSEYIFSDSVSLSSILGRKRRRKISLLQKAKWALQMTTVLIDLHRSANMSLGDSSVGFGLERFYVDQYLLLHLSGFGKGAEPKMLSPWRFPPESLVPGEWEVKERYIRRNSVVQVKLRWRQNHCARVKQEELAQEREKLEEEKKFLNSIIDTGSNDPPSSSSSNRHRHHHRRSLSTECLSADSTNSSSLLGLANNDGGKELPTIFQEWRDITGALEVVETYSLGVMLWMMLEQVPAELLDITGRVDIRWSEEMKIPDTWRDLVEMCVPEHPGDRVKLNDVRAFFTQEVARLWQGGWVVDG</sequence>
<dbReference type="STRING" id="1336337.A0A3N4JQU1"/>
<evidence type="ECO:0000256" key="1">
    <source>
        <dbReference type="SAM" id="MobiDB-lite"/>
    </source>
</evidence>
<proteinExistence type="predicted"/>
<dbReference type="InterPro" id="IPR011009">
    <property type="entry name" value="Kinase-like_dom_sf"/>
</dbReference>
<dbReference type="SUPFAM" id="SSF56112">
    <property type="entry name" value="Protein kinase-like (PK-like)"/>
    <property type="match status" value="1"/>
</dbReference>